<reference evidence="1 2" key="1">
    <citation type="journal article" date="2015" name="Appl. Environ. Microbiol.">
        <title>Nanoarchaeota, Their Sulfolobales Host, and Nanoarchaeota Virus Distribution across Yellowstone National Park Hot Springs.</title>
        <authorList>
            <person name="Munson-McGee J.H."/>
            <person name="Field E.K."/>
            <person name="Bateson M."/>
            <person name="Rooney C."/>
            <person name="Stepanauskas R."/>
            <person name="Young M.J."/>
        </authorList>
    </citation>
    <scope>NUCLEOTIDE SEQUENCE [LARGE SCALE GENOMIC DNA]</scope>
    <source>
        <strain evidence="1">SCGC AC-742_N10</strain>
    </source>
</reference>
<dbReference type="AlphaFoldDB" id="A0A2T9X8T4"/>
<sequence>MSQEELEEYETEGNVEETEEVLKEQNETQGYGICLDILNSLATIATVLASRLGAFTSLVTDMKEVNEELKCNEKIPKRIEEKIPKRIIEENSNDLNYIKMTLPAVATNEDVRCEAKNYPLYTLFRQGIMARTNCNGNNVMVYIGGASSFWRAGKRSHVSVCKFVAKRRFPYNASMYQRMSELMKSKGVTGGYIVVLFGAERAKQE</sequence>
<feature type="non-terminal residue" evidence="1">
    <location>
        <position position="205"/>
    </location>
</feature>
<evidence type="ECO:0000313" key="1">
    <source>
        <dbReference type="EMBL" id="PVU76517.1"/>
    </source>
</evidence>
<evidence type="ECO:0000313" key="2">
    <source>
        <dbReference type="Proteomes" id="UP000245638"/>
    </source>
</evidence>
<organism evidence="1 2">
    <name type="scientific">Acidianus hospitalis</name>
    <dbReference type="NCBI Taxonomy" id="563177"/>
    <lineage>
        <taxon>Archaea</taxon>
        <taxon>Thermoproteota</taxon>
        <taxon>Thermoprotei</taxon>
        <taxon>Sulfolobales</taxon>
        <taxon>Sulfolobaceae</taxon>
        <taxon>Acidianus</taxon>
    </lineage>
</organism>
<proteinExistence type="predicted"/>
<protein>
    <submittedName>
        <fullName evidence="1">Uncharacterized protein</fullName>
    </submittedName>
</protein>
<accession>A0A2T9X8T4</accession>
<name>A0A2T9X8T4_9CREN</name>
<comment type="caution">
    <text evidence="1">The sequence shown here is derived from an EMBL/GenBank/DDBJ whole genome shotgun (WGS) entry which is preliminary data.</text>
</comment>
<gene>
    <name evidence="1" type="ORF">DDW13_02875</name>
</gene>
<dbReference type="Proteomes" id="UP000245638">
    <property type="component" value="Unassembled WGS sequence"/>
</dbReference>
<dbReference type="EMBL" id="QEFD01000090">
    <property type="protein sequence ID" value="PVU76517.1"/>
    <property type="molecule type" value="Genomic_DNA"/>
</dbReference>